<keyword evidence="3" id="KW-0496">Mitochondrion</keyword>
<keyword evidence="8" id="KW-1185">Reference proteome</keyword>
<keyword evidence="3" id="KW-0472">Membrane</keyword>
<protein>
    <recommendedName>
        <fullName evidence="9">AAA+ ATPase domain-containing protein</fullName>
    </recommendedName>
</protein>
<dbReference type="Pfam" id="PF00004">
    <property type="entry name" value="AAA"/>
    <property type="match status" value="2"/>
</dbReference>
<feature type="domain" description="AAA+ ATPase" evidence="5">
    <location>
        <begin position="254"/>
        <end position="422"/>
    </location>
</feature>
<feature type="compositionally biased region" description="Pro residues" evidence="4">
    <location>
        <begin position="495"/>
        <end position="507"/>
    </location>
</feature>
<evidence type="ECO:0008006" key="9">
    <source>
        <dbReference type="Google" id="ProtNLM"/>
    </source>
</evidence>
<gene>
    <name evidence="7" type="ORF">PILCRDRAFT_181783</name>
</gene>
<evidence type="ECO:0000313" key="8">
    <source>
        <dbReference type="Proteomes" id="UP000054166"/>
    </source>
</evidence>
<dbReference type="Gene3D" id="3.40.50.300">
    <property type="entry name" value="P-loop containing nucleotide triphosphate hydrolases"/>
    <property type="match status" value="1"/>
</dbReference>
<dbReference type="PANTHER" id="PTHR23070">
    <property type="entry name" value="BCS1 AAA-TYPE ATPASE"/>
    <property type="match status" value="1"/>
</dbReference>
<accession>A0A0C3GFD5</accession>
<dbReference type="STRING" id="765440.A0A0C3GFD5"/>
<name>A0A0C3GFD5_PILCF</name>
<comment type="similarity">
    <text evidence="2">Belongs to the AAA ATPase family. BCS1 subfamily.</text>
</comment>
<dbReference type="SMART" id="SM01024">
    <property type="entry name" value="BCS1_N"/>
    <property type="match status" value="1"/>
</dbReference>
<sequence length="533" mass="58758">MNNSSAPPAFNATSSPSQSFPLLPSSLVTLFLTFPALRDWLKLIVIGSILETCRRFFFSAWSSVVDSFFITAQFKEEDSSYDWMMVWLSKQPSWKKAREVEVSTSNFGLNSAAISVPGEEDDVARSSRKLAYLPSVSATYSIWYKKRWMQISRTQGQTGWYGRSEDTLQISIMTRDHRFLNDLLLEAKKNYLAAEEHNISIYISDSNNWRHVASRPKRPLRSIVLDPGIKDLLIEDAKDFLASKTWYAERGIPFRRGYLLYGAPGSGKTSMIHSLAGELGLDVYVISLSRTGMDDSALSELTSELPERCIALMEDIDAAFQGLENRNLDDPSAATLPVSPPPPAAGDSQAQPPAQPASGANGGPRPPPVSRITLSGLLNAIDGIGAHDGRILYATTNKYSALDPALSRPGRMDLHVEFKLASRYQARELFRCFYLPGQDIVDEDEDGVDEAEGESQVKEEESVTDSGYSSPRTGTPERSLIDLTPADEKAEILPAPTPVPESTPPPVSSKKNKILPPPVYSGNSHRAHRKSVV</sequence>
<dbReference type="OrthoDB" id="10251412at2759"/>
<evidence type="ECO:0000256" key="2">
    <source>
        <dbReference type="ARBA" id="ARBA00007448"/>
    </source>
</evidence>
<evidence type="ECO:0000259" key="5">
    <source>
        <dbReference type="SMART" id="SM00382"/>
    </source>
</evidence>
<evidence type="ECO:0000256" key="3">
    <source>
        <dbReference type="ARBA" id="ARBA00022792"/>
    </source>
</evidence>
<dbReference type="InterPro" id="IPR003959">
    <property type="entry name" value="ATPase_AAA_core"/>
</dbReference>
<dbReference type="GO" id="GO:0016887">
    <property type="term" value="F:ATP hydrolysis activity"/>
    <property type="evidence" value="ECO:0007669"/>
    <property type="project" value="InterPro"/>
</dbReference>
<dbReference type="EMBL" id="KN832973">
    <property type="protein sequence ID" value="KIM90394.1"/>
    <property type="molecule type" value="Genomic_DNA"/>
</dbReference>
<dbReference type="GO" id="GO:0005743">
    <property type="term" value="C:mitochondrial inner membrane"/>
    <property type="evidence" value="ECO:0007669"/>
    <property type="project" value="UniProtKB-SubCell"/>
</dbReference>
<dbReference type="AlphaFoldDB" id="A0A0C3GFD5"/>
<dbReference type="InParanoid" id="A0A0C3GFD5"/>
<reference evidence="8" key="2">
    <citation type="submission" date="2015-01" db="EMBL/GenBank/DDBJ databases">
        <title>Evolutionary Origins and Diversification of the Mycorrhizal Mutualists.</title>
        <authorList>
            <consortium name="DOE Joint Genome Institute"/>
            <consortium name="Mycorrhizal Genomics Consortium"/>
            <person name="Kohler A."/>
            <person name="Kuo A."/>
            <person name="Nagy L.G."/>
            <person name="Floudas D."/>
            <person name="Copeland A."/>
            <person name="Barry K.W."/>
            <person name="Cichocki N."/>
            <person name="Veneault-Fourrey C."/>
            <person name="LaButti K."/>
            <person name="Lindquist E.A."/>
            <person name="Lipzen A."/>
            <person name="Lundell T."/>
            <person name="Morin E."/>
            <person name="Murat C."/>
            <person name="Riley R."/>
            <person name="Ohm R."/>
            <person name="Sun H."/>
            <person name="Tunlid A."/>
            <person name="Henrissat B."/>
            <person name="Grigoriev I.V."/>
            <person name="Hibbett D.S."/>
            <person name="Martin F."/>
        </authorList>
    </citation>
    <scope>NUCLEOTIDE SEQUENCE [LARGE SCALE GENOMIC DNA]</scope>
    <source>
        <strain evidence="8">F 1598</strain>
    </source>
</reference>
<dbReference type="InterPro" id="IPR027417">
    <property type="entry name" value="P-loop_NTPase"/>
</dbReference>
<feature type="compositionally biased region" description="Low complexity" evidence="4">
    <location>
        <begin position="345"/>
        <end position="359"/>
    </location>
</feature>
<feature type="region of interest" description="Disordered" evidence="4">
    <location>
        <begin position="446"/>
        <end position="533"/>
    </location>
</feature>
<dbReference type="InterPro" id="IPR014851">
    <property type="entry name" value="BCS1_N"/>
</dbReference>
<dbReference type="HOGENOM" id="CLU_010189_3_2_1"/>
<dbReference type="InterPro" id="IPR050747">
    <property type="entry name" value="Mitochondrial_chaperone_BCS1"/>
</dbReference>
<feature type="domain" description="BCS1 N-terminal" evidence="6">
    <location>
        <begin position="44"/>
        <end position="223"/>
    </location>
</feature>
<proteinExistence type="inferred from homology"/>
<dbReference type="InterPro" id="IPR003593">
    <property type="entry name" value="AAA+_ATPase"/>
</dbReference>
<dbReference type="GO" id="GO:0005524">
    <property type="term" value="F:ATP binding"/>
    <property type="evidence" value="ECO:0007669"/>
    <property type="project" value="InterPro"/>
</dbReference>
<dbReference type="SUPFAM" id="SSF52540">
    <property type="entry name" value="P-loop containing nucleoside triphosphate hydrolases"/>
    <property type="match status" value="1"/>
</dbReference>
<feature type="compositionally biased region" description="Polar residues" evidence="4">
    <location>
        <begin position="464"/>
        <end position="473"/>
    </location>
</feature>
<organism evidence="7 8">
    <name type="scientific">Piloderma croceum (strain F 1598)</name>
    <dbReference type="NCBI Taxonomy" id="765440"/>
    <lineage>
        <taxon>Eukaryota</taxon>
        <taxon>Fungi</taxon>
        <taxon>Dikarya</taxon>
        <taxon>Basidiomycota</taxon>
        <taxon>Agaricomycotina</taxon>
        <taxon>Agaricomycetes</taxon>
        <taxon>Agaricomycetidae</taxon>
        <taxon>Atheliales</taxon>
        <taxon>Atheliaceae</taxon>
        <taxon>Piloderma</taxon>
    </lineage>
</organism>
<evidence type="ECO:0000256" key="4">
    <source>
        <dbReference type="SAM" id="MobiDB-lite"/>
    </source>
</evidence>
<keyword evidence="3" id="KW-0999">Mitochondrion inner membrane</keyword>
<dbReference type="SMART" id="SM00382">
    <property type="entry name" value="AAA"/>
    <property type="match status" value="1"/>
</dbReference>
<evidence type="ECO:0000313" key="7">
    <source>
        <dbReference type="EMBL" id="KIM90394.1"/>
    </source>
</evidence>
<evidence type="ECO:0000259" key="6">
    <source>
        <dbReference type="SMART" id="SM01024"/>
    </source>
</evidence>
<dbReference type="Pfam" id="PF08740">
    <property type="entry name" value="BCS1_N"/>
    <property type="match status" value="1"/>
</dbReference>
<reference evidence="7 8" key="1">
    <citation type="submission" date="2014-04" db="EMBL/GenBank/DDBJ databases">
        <authorList>
            <consortium name="DOE Joint Genome Institute"/>
            <person name="Kuo A."/>
            <person name="Tarkka M."/>
            <person name="Buscot F."/>
            <person name="Kohler A."/>
            <person name="Nagy L.G."/>
            <person name="Floudas D."/>
            <person name="Copeland A."/>
            <person name="Barry K.W."/>
            <person name="Cichocki N."/>
            <person name="Veneault-Fourrey C."/>
            <person name="LaButti K."/>
            <person name="Lindquist E.A."/>
            <person name="Lipzen A."/>
            <person name="Lundell T."/>
            <person name="Morin E."/>
            <person name="Murat C."/>
            <person name="Sun H."/>
            <person name="Tunlid A."/>
            <person name="Henrissat B."/>
            <person name="Grigoriev I.V."/>
            <person name="Hibbett D.S."/>
            <person name="Martin F."/>
            <person name="Nordberg H.P."/>
            <person name="Cantor M.N."/>
            <person name="Hua S.X."/>
        </authorList>
    </citation>
    <scope>NUCLEOTIDE SEQUENCE [LARGE SCALE GENOMIC DNA]</scope>
    <source>
        <strain evidence="7 8">F 1598</strain>
    </source>
</reference>
<dbReference type="Proteomes" id="UP000054166">
    <property type="component" value="Unassembled WGS sequence"/>
</dbReference>
<feature type="region of interest" description="Disordered" evidence="4">
    <location>
        <begin position="329"/>
        <end position="371"/>
    </location>
</feature>
<comment type="subcellular location">
    <subcellularLocation>
        <location evidence="1">Mitochondrion inner membrane</location>
        <topology evidence="1">Single-pass membrane protein</topology>
    </subcellularLocation>
</comment>
<evidence type="ECO:0000256" key="1">
    <source>
        <dbReference type="ARBA" id="ARBA00004434"/>
    </source>
</evidence>